<sequence>MGTVHAKSLDPLPMHGRELGMSPDELMEPPEPEHESKQEILENKDVVVQHVNVQGLGRTKEDLLGYEISDVFQAKNLIDWKRSQGLMRTSISSTSLISSVDRSCVDRSCVDRSCVDRSCVDRSCVDRSCVDRSSVDRSCVDRSCVDRSSVDRMQCGQELCGQELCGQELCGQEQCGQELCGQEQCGQELCGQELCGQEQCGQELRGQELRGQELRGQELRGQELCGQELCGQEQCGQEQCGQEQCGQEQCGQELCGQELCGQEQCGQELCGDSCVDRSSVERGQEHVGDREQCGQEQCVTEQCASCVDRSCVDSCVDRSCVDRSCVDRSCVDRSCVDRSCVDRSCVDRSCVDRSSVDRSCVDRSCVDRSCVMKRAHVARQKLLRLGVFKDVDVLIDTSEGSDALPNGLDVTFEVTEVKRVTGSYNTMVGNNEGSMVLGLKLPNMFGRAEKLTFQFSYGTKETSYGLSFFKPQPGFFERNLTLNAYKVTGQFPWSSLKETDRGLSAELNFPVGGSSHSLKWEGVWRELGCLARSASFAVREESGHSLKSALSHTMSIDSRNSAIFPSRGALLRLNQELAGYTGGDANFLKEDFEIQLNKRLFWDSVLSLSFWGGMLYPLGGQPSCIADRFYLGGPTSVRGFGMYSVGPQSEGDFLGGEAYWAGGLHLYTPLPFRPGRGGFGDLFRTHFFLNAGNLCNLNYV</sequence>
<dbReference type="AlphaFoldDB" id="A0AAV2IVU7"/>
<protein>
    <recommendedName>
        <fullName evidence="9">Bacterial surface antigen (D15) domain-containing protein</fullName>
    </recommendedName>
</protein>
<keyword evidence="4" id="KW-0812">Transmembrane</keyword>
<evidence type="ECO:0000256" key="7">
    <source>
        <dbReference type="ARBA" id="ARBA00023136"/>
    </source>
</evidence>
<dbReference type="Pfam" id="PF01103">
    <property type="entry name" value="Omp85"/>
    <property type="match status" value="1"/>
</dbReference>
<organism evidence="10 11">
    <name type="scientific">Knipowitschia caucasica</name>
    <name type="common">Caucasian dwarf goby</name>
    <name type="synonym">Pomatoschistus caucasicus</name>
    <dbReference type="NCBI Taxonomy" id="637954"/>
    <lineage>
        <taxon>Eukaryota</taxon>
        <taxon>Metazoa</taxon>
        <taxon>Chordata</taxon>
        <taxon>Craniata</taxon>
        <taxon>Vertebrata</taxon>
        <taxon>Euteleostomi</taxon>
        <taxon>Actinopterygii</taxon>
        <taxon>Neopterygii</taxon>
        <taxon>Teleostei</taxon>
        <taxon>Neoteleostei</taxon>
        <taxon>Acanthomorphata</taxon>
        <taxon>Gobiaria</taxon>
        <taxon>Gobiiformes</taxon>
        <taxon>Gobioidei</taxon>
        <taxon>Gobiidae</taxon>
        <taxon>Gobiinae</taxon>
        <taxon>Knipowitschia</taxon>
    </lineage>
</organism>
<accession>A0AAV2IVU7</accession>
<evidence type="ECO:0000256" key="4">
    <source>
        <dbReference type="ARBA" id="ARBA00022692"/>
    </source>
</evidence>
<dbReference type="Gene3D" id="2.40.160.50">
    <property type="entry name" value="membrane protein fhac: a member of the omp85/tpsb transporter family"/>
    <property type="match status" value="1"/>
</dbReference>
<evidence type="ECO:0000313" key="11">
    <source>
        <dbReference type="Proteomes" id="UP001497482"/>
    </source>
</evidence>
<evidence type="ECO:0000256" key="2">
    <source>
        <dbReference type="ARBA" id="ARBA00010913"/>
    </source>
</evidence>
<dbReference type="InterPro" id="IPR000184">
    <property type="entry name" value="Bac_surfAg_D15"/>
</dbReference>
<dbReference type="PANTHER" id="PTHR12815">
    <property type="entry name" value="SORTING AND ASSEMBLY MACHINERY SAMM50 PROTEIN FAMILY MEMBER"/>
    <property type="match status" value="1"/>
</dbReference>
<evidence type="ECO:0000259" key="9">
    <source>
        <dbReference type="Pfam" id="PF01103"/>
    </source>
</evidence>
<dbReference type="InterPro" id="IPR039910">
    <property type="entry name" value="D15-like"/>
</dbReference>
<keyword evidence="6" id="KW-0496">Mitochondrion</keyword>
<gene>
    <name evidence="10" type="ORF">KC01_LOCUS75</name>
</gene>
<comment type="subcellular location">
    <subcellularLocation>
        <location evidence="1">Mitochondrion outer membrane</location>
        <topology evidence="1">Multi-pass membrane protein</topology>
    </subcellularLocation>
</comment>
<feature type="region of interest" description="Disordered" evidence="8">
    <location>
        <begin position="1"/>
        <end position="37"/>
    </location>
</feature>
<evidence type="ECO:0000313" key="10">
    <source>
        <dbReference type="EMBL" id="CAL1567249.1"/>
    </source>
</evidence>
<dbReference type="GO" id="GO:0005741">
    <property type="term" value="C:mitochondrial outer membrane"/>
    <property type="evidence" value="ECO:0007669"/>
    <property type="project" value="UniProtKB-SubCell"/>
</dbReference>
<evidence type="ECO:0000256" key="8">
    <source>
        <dbReference type="SAM" id="MobiDB-lite"/>
    </source>
</evidence>
<feature type="domain" description="Bacterial surface antigen (D15)" evidence="9">
    <location>
        <begin position="443"/>
        <end position="698"/>
    </location>
</feature>
<name>A0AAV2IVU7_KNICA</name>
<evidence type="ECO:0000256" key="3">
    <source>
        <dbReference type="ARBA" id="ARBA00022452"/>
    </source>
</evidence>
<keyword evidence="3" id="KW-1134">Transmembrane beta strand</keyword>
<dbReference type="Proteomes" id="UP001497482">
    <property type="component" value="Chromosome 1"/>
</dbReference>
<dbReference type="FunFam" id="2.40.160.50:FF:000002">
    <property type="entry name" value="sorting and assembly machinery component 50 homolog"/>
    <property type="match status" value="1"/>
</dbReference>
<keyword evidence="5" id="KW-1000">Mitochondrion outer membrane</keyword>
<dbReference type="GO" id="GO:0033108">
    <property type="term" value="P:mitochondrial respiratory chain complex assembly"/>
    <property type="evidence" value="ECO:0007669"/>
    <property type="project" value="TreeGrafter"/>
</dbReference>
<reference evidence="10 11" key="1">
    <citation type="submission" date="2024-04" db="EMBL/GenBank/DDBJ databases">
        <authorList>
            <person name="Waldvogel A.-M."/>
            <person name="Schoenle A."/>
        </authorList>
    </citation>
    <scope>NUCLEOTIDE SEQUENCE [LARGE SCALE GENOMIC DNA]</scope>
</reference>
<proteinExistence type="inferred from homology"/>
<keyword evidence="11" id="KW-1185">Reference proteome</keyword>
<evidence type="ECO:0000256" key="5">
    <source>
        <dbReference type="ARBA" id="ARBA00022787"/>
    </source>
</evidence>
<dbReference type="GO" id="GO:0045040">
    <property type="term" value="P:protein insertion into mitochondrial outer membrane"/>
    <property type="evidence" value="ECO:0007669"/>
    <property type="project" value="TreeGrafter"/>
</dbReference>
<keyword evidence="7" id="KW-0472">Membrane</keyword>
<dbReference type="EMBL" id="OZ035823">
    <property type="protein sequence ID" value="CAL1567249.1"/>
    <property type="molecule type" value="Genomic_DNA"/>
</dbReference>
<evidence type="ECO:0000256" key="1">
    <source>
        <dbReference type="ARBA" id="ARBA00004374"/>
    </source>
</evidence>
<comment type="similarity">
    <text evidence="2">Belongs to the SAM50/omp85 family.</text>
</comment>
<evidence type="ECO:0000256" key="6">
    <source>
        <dbReference type="ARBA" id="ARBA00023128"/>
    </source>
</evidence>
<dbReference type="PANTHER" id="PTHR12815:SF18">
    <property type="entry name" value="SORTING AND ASSEMBLY MACHINERY COMPONENT 50 HOMOLOG"/>
    <property type="match status" value="1"/>
</dbReference>